<dbReference type="PIRSF" id="PIRSF000709">
    <property type="entry name" value="6PFK_2-Ptase"/>
    <property type="match status" value="1"/>
</dbReference>
<proteinExistence type="predicted"/>
<evidence type="ECO:0000256" key="3">
    <source>
        <dbReference type="PIRSR" id="PIRSR613078-2"/>
    </source>
</evidence>
<dbReference type="GO" id="GO:0006000">
    <property type="term" value="P:fructose metabolic process"/>
    <property type="evidence" value="ECO:0007669"/>
    <property type="project" value="InterPro"/>
</dbReference>
<dbReference type="CDD" id="cd07067">
    <property type="entry name" value="HP_PGM_like"/>
    <property type="match status" value="1"/>
</dbReference>
<dbReference type="GO" id="GO:0005829">
    <property type="term" value="C:cytosol"/>
    <property type="evidence" value="ECO:0007669"/>
    <property type="project" value="TreeGrafter"/>
</dbReference>
<accession>A0A445N0C6</accession>
<gene>
    <name evidence="5" type="ORF">PITCH_A50010</name>
</gene>
<dbReference type="GO" id="GO:0005524">
    <property type="term" value="F:ATP binding"/>
    <property type="evidence" value="ECO:0007669"/>
    <property type="project" value="UniProtKB-KW"/>
</dbReference>
<feature type="binding site" evidence="3">
    <location>
        <position position="263"/>
    </location>
    <ligand>
        <name>substrate</name>
    </ligand>
</feature>
<dbReference type="InterPro" id="IPR027417">
    <property type="entry name" value="P-loop_NTPase"/>
</dbReference>
<dbReference type="SMART" id="SM00855">
    <property type="entry name" value="PGAM"/>
    <property type="match status" value="1"/>
</dbReference>
<name>A0A445N0C6_9BACT</name>
<evidence type="ECO:0000313" key="5">
    <source>
        <dbReference type="EMBL" id="SPD75208.1"/>
    </source>
</evidence>
<evidence type="ECO:0000256" key="1">
    <source>
        <dbReference type="ARBA" id="ARBA00022741"/>
    </source>
</evidence>
<dbReference type="InterPro" id="IPR001345">
    <property type="entry name" value="PG/BPGM_mutase_AS"/>
</dbReference>
<dbReference type="InterPro" id="IPR013079">
    <property type="entry name" value="6Phosfructo_kin"/>
</dbReference>
<evidence type="ECO:0000259" key="4">
    <source>
        <dbReference type="Pfam" id="PF01591"/>
    </source>
</evidence>
<keyword evidence="2" id="KW-0067">ATP-binding</keyword>
<keyword evidence="1" id="KW-0547">Nucleotide-binding</keyword>
<evidence type="ECO:0000256" key="2">
    <source>
        <dbReference type="ARBA" id="ARBA00022840"/>
    </source>
</evidence>
<dbReference type="PROSITE" id="PS00175">
    <property type="entry name" value="PG_MUTASE"/>
    <property type="match status" value="1"/>
</dbReference>
<dbReference type="PANTHER" id="PTHR10606">
    <property type="entry name" value="6-PHOSPHOFRUCTO-2-KINASE/FRUCTOSE-2,6-BISPHOSPHATASE"/>
    <property type="match status" value="1"/>
</dbReference>
<dbReference type="SUPFAM" id="SSF53254">
    <property type="entry name" value="Phosphoglycerate mutase-like"/>
    <property type="match status" value="1"/>
</dbReference>
<feature type="binding site" evidence="3">
    <location>
        <begin position="215"/>
        <end position="222"/>
    </location>
    <ligand>
        <name>substrate</name>
    </ligand>
</feature>
<dbReference type="AlphaFoldDB" id="A0A445N0C6"/>
<dbReference type="Pfam" id="PF01591">
    <property type="entry name" value="6PF2K"/>
    <property type="match status" value="1"/>
</dbReference>
<organism evidence="5">
    <name type="scientific">uncultured Desulfobacterium sp</name>
    <dbReference type="NCBI Taxonomy" id="201089"/>
    <lineage>
        <taxon>Bacteria</taxon>
        <taxon>Pseudomonadati</taxon>
        <taxon>Thermodesulfobacteriota</taxon>
        <taxon>Desulfobacteria</taxon>
        <taxon>Desulfobacterales</taxon>
        <taxon>Desulfobacteriaceae</taxon>
        <taxon>Desulfobacterium</taxon>
        <taxon>environmental samples</taxon>
    </lineage>
</organism>
<dbReference type="GO" id="GO:0004331">
    <property type="term" value="F:fructose-2,6-bisphosphate 2-phosphatase activity"/>
    <property type="evidence" value="ECO:0007669"/>
    <property type="project" value="TreeGrafter"/>
</dbReference>
<dbReference type="Gene3D" id="3.40.50.300">
    <property type="entry name" value="P-loop containing nucleotide triphosphate hydrolases"/>
    <property type="match status" value="1"/>
</dbReference>
<dbReference type="EMBL" id="OJIN01000192">
    <property type="protein sequence ID" value="SPD75208.1"/>
    <property type="molecule type" value="Genomic_DNA"/>
</dbReference>
<dbReference type="PRINTS" id="PR00991">
    <property type="entry name" value="6PFRUCTKNASE"/>
</dbReference>
<dbReference type="GO" id="GO:0006003">
    <property type="term" value="P:fructose 2,6-bisphosphate metabolic process"/>
    <property type="evidence" value="ECO:0007669"/>
    <property type="project" value="InterPro"/>
</dbReference>
<dbReference type="SUPFAM" id="SSF52540">
    <property type="entry name" value="P-loop containing nucleoside triphosphate hydrolases"/>
    <property type="match status" value="1"/>
</dbReference>
<reference evidence="5" key="1">
    <citation type="submission" date="2018-01" db="EMBL/GenBank/DDBJ databases">
        <authorList>
            <person name="Regsiter A."/>
            <person name="William W."/>
        </authorList>
    </citation>
    <scope>NUCLEOTIDE SEQUENCE</scope>
    <source>
        <strain evidence="5">TRIP AH-1</strain>
    </source>
</reference>
<sequence length="405" mass="47618">MKNKKLYIVMVGLPARGKSTIARKLKENLEKDNVRTRIFNNGDLRRRLSGEETWRPEFYDPKNKEGVALREKIAMININGAKKYLGGNGQVAILDATNVSQARREKIIALLDDHPQLFIECINDDEDILEASILRKVSLSEFNRLDKHTAISVFKQRIRYYQQIYSHLKNERNFVKLHSLHNQILEEEIRDNIPFYSRIRDFIVTDTVKNLFLIRHGETFFNLEDRIGGDSGLTEKGNAQAKALAQHFKTRKIPYIFTSKMKRTIQTANPIKRLQKDCAIIALKEFDEIDSGVCECMSYEEIRREMPEVYSRRKQDKYNYIYPDGEGYVSMKKRIDMGIKKAIYLASNSQNIMIVGHQAVNRMILSHFLYRRTEDVPYIYIPQDKYYHIIATQDKKLFQLRRYKD</sequence>
<dbReference type="InterPro" id="IPR029033">
    <property type="entry name" value="His_PPase_superfam"/>
</dbReference>
<dbReference type="InterPro" id="IPR013078">
    <property type="entry name" value="His_Pase_superF_clade-1"/>
</dbReference>
<dbReference type="Pfam" id="PF00300">
    <property type="entry name" value="His_Phos_1"/>
    <property type="match status" value="1"/>
</dbReference>
<dbReference type="Gene3D" id="3.40.50.1240">
    <property type="entry name" value="Phosphoglycerate mutase-like"/>
    <property type="match status" value="1"/>
</dbReference>
<dbReference type="InterPro" id="IPR003094">
    <property type="entry name" value="6Pfruct_kin"/>
</dbReference>
<dbReference type="PANTHER" id="PTHR10606:SF44">
    <property type="entry name" value="6-PHOSPHOFRUCTO 2-KINASE_FRUCTOSE 2,6-BISPHOSPHATASE LONG FORM"/>
    <property type="match status" value="1"/>
</dbReference>
<feature type="domain" description="6-phosphofructo-2-kinase" evidence="4">
    <location>
        <begin position="2"/>
        <end position="194"/>
    </location>
</feature>
<dbReference type="GO" id="GO:0003873">
    <property type="term" value="F:6-phosphofructo-2-kinase activity"/>
    <property type="evidence" value="ECO:0007669"/>
    <property type="project" value="InterPro"/>
</dbReference>
<protein>
    <submittedName>
        <fullName evidence="5">Phosphoglycerate mutase family protein</fullName>
    </submittedName>
</protein>